<reference evidence="2" key="2">
    <citation type="submission" date="2010-07" db="EMBL/GenBank/DDBJ databases">
        <authorList>
            <consortium name="The Broad Institute Genome Sequencing Platform"/>
            <consortium name="Broad Institute Genome Sequencing Center for Infectious Disease"/>
            <person name="Ma L.-J."/>
            <person name="Dead R."/>
            <person name="Young S."/>
            <person name="Zeng Q."/>
            <person name="Koehrsen M."/>
            <person name="Alvarado L."/>
            <person name="Berlin A."/>
            <person name="Chapman S.B."/>
            <person name="Chen Z."/>
            <person name="Freedman E."/>
            <person name="Gellesch M."/>
            <person name="Goldberg J."/>
            <person name="Griggs A."/>
            <person name="Gujja S."/>
            <person name="Heilman E.R."/>
            <person name="Heiman D."/>
            <person name="Hepburn T."/>
            <person name="Howarth C."/>
            <person name="Jen D."/>
            <person name="Larson L."/>
            <person name="Mehta T."/>
            <person name="Neiman D."/>
            <person name="Pearson M."/>
            <person name="Roberts A."/>
            <person name="Saif S."/>
            <person name="Shea T."/>
            <person name="Shenoy N."/>
            <person name="Sisk P."/>
            <person name="Stolte C."/>
            <person name="Sykes S."/>
            <person name="Walk T."/>
            <person name="White J."/>
            <person name="Yandava C."/>
            <person name="Haas B."/>
            <person name="Nusbaum C."/>
            <person name="Birren B."/>
        </authorList>
    </citation>
    <scope>NUCLEOTIDE SEQUENCE</scope>
    <source>
        <strain evidence="2">R3-111a-1</strain>
    </source>
</reference>
<evidence type="ECO:0000313" key="4">
    <source>
        <dbReference type="Proteomes" id="UP000006039"/>
    </source>
</evidence>
<sequence>MSSNYNSNANTSAVSSAAGSSQGKNETLYSPLAQWLAQPAKNDPWSAQAVRNTTDQGNQSFTAPVTAPARDGDCWSTMAVKGGGRGKKSSHTQWAVEPDCLQHFDLQLALSCHFLLALQTWMLLPEHLYLPGLQDWFGGGLSPLSSPFYLAASSTGASCWTDVAKTAGARARAAARW</sequence>
<name>J3PCU8_GAET3</name>
<gene>
    <name evidence="3" type="primary">20351775</name>
    <name evidence="2" type="ORF">GGTG_11317</name>
</gene>
<evidence type="ECO:0000313" key="2">
    <source>
        <dbReference type="EMBL" id="EJT72069.1"/>
    </source>
</evidence>
<dbReference type="RefSeq" id="XP_009227466.1">
    <property type="nucleotide sequence ID" value="XM_009229202.1"/>
</dbReference>
<dbReference type="EnsemblFungi" id="EJT72069">
    <property type="protein sequence ID" value="EJT72069"/>
    <property type="gene ID" value="GGTG_11317"/>
</dbReference>
<reference evidence="4" key="1">
    <citation type="submission" date="2010-07" db="EMBL/GenBank/DDBJ databases">
        <title>The genome sequence of Gaeumannomyces graminis var. tritici strain R3-111a-1.</title>
        <authorList>
            <consortium name="The Broad Institute Genome Sequencing Platform"/>
            <person name="Ma L.-J."/>
            <person name="Dead R."/>
            <person name="Young S."/>
            <person name="Zeng Q."/>
            <person name="Koehrsen M."/>
            <person name="Alvarado L."/>
            <person name="Berlin A."/>
            <person name="Chapman S.B."/>
            <person name="Chen Z."/>
            <person name="Freedman E."/>
            <person name="Gellesch M."/>
            <person name="Goldberg J."/>
            <person name="Griggs A."/>
            <person name="Gujja S."/>
            <person name="Heilman E.R."/>
            <person name="Heiman D."/>
            <person name="Hepburn T."/>
            <person name="Howarth C."/>
            <person name="Jen D."/>
            <person name="Larson L."/>
            <person name="Mehta T."/>
            <person name="Neiman D."/>
            <person name="Pearson M."/>
            <person name="Roberts A."/>
            <person name="Saif S."/>
            <person name="Shea T."/>
            <person name="Shenoy N."/>
            <person name="Sisk P."/>
            <person name="Stolte C."/>
            <person name="Sykes S."/>
            <person name="Walk T."/>
            <person name="White J."/>
            <person name="Yandava C."/>
            <person name="Haas B."/>
            <person name="Nusbaum C."/>
            <person name="Birren B."/>
        </authorList>
    </citation>
    <scope>NUCLEOTIDE SEQUENCE [LARGE SCALE GENOMIC DNA]</scope>
    <source>
        <strain evidence="4">R3-111a-1</strain>
    </source>
</reference>
<proteinExistence type="predicted"/>
<organism evidence="2">
    <name type="scientific">Gaeumannomyces tritici (strain R3-111a-1)</name>
    <name type="common">Wheat and barley take-all root rot fungus</name>
    <name type="synonym">Gaeumannomyces graminis var. tritici</name>
    <dbReference type="NCBI Taxonomy" id="644352"/>
    <lineage>
        <taxon>Eukaryota</taxon>
        <taxon>Fungi</taxon>
        <taxon>Dikarya</taxon>
        <taxon>Ascomycota</taxon>
        <taxon>Pezizomycotina</taxon>
        <taxon>Sordariomycetes</taxon>
        <taxon>Sordariomycetidae</taxon>
        <taxon>Magnaporthales</taxon>
        <taxon>Magnaporthaceae</taxon>
        <taxon>Gaeumannomyces</taxon>
    </lineage>
</organism>
<dbReference type="VEuPathDB" id="FungiDB:GGTG_11317"/>
<keyword evidence="4" id="KW-1185">Reference proteome</keyword>
<dbReference type="HOGENOM" id="CLU_1517950_0_0_1"/>
<dbReference type="Proteomes" id="UP000006039">
    <property type="component" value="Unassembled WGS sequence"/>
</dbReference>
<accession>J3PCU8</accession>
<feature type="compositionally biased region" description="Low complexity" evidence="1">
    <location>
        <begin position="1"/>
        <end position="21"/>
    </location>
</feature>
<dbReference type="AlphaFoldDB" id="J3PCU8"/>
<protein>
    <submittedName>
        <fullName evidence="2 3">Uncharacterized protein</fullName>
    </submittedName>
</protein>
<reference evidence="3" key="5">
    <citation type="submission" date="2018-04" db="UniProtKB">
        <authorList>
            <consortium name="EnsemblFungi"/>
        </authorList>
    </citation>
    <scope>IDENTIFICATION</scope>
    <source>
        <strain evidence="3">R3-111a-1</strain>
    </source>
</reference>
<reference evidence="3" key="4">
    <citation type="journal article" date="2015" name="G3 (Bethesda)">
        <title>Genome sequences of three phytopathogenic species of the Magnaporthaceae family of fungi.</title>
        <authorList>
            <person name="Okagaki L.H."/>
            <person name="Nunes C.C."/>
            <person name="Sailsbery J."/>
            <person name="Clay B."/>
            <person name="Brown D."/>
            <person name="John T."/>
            <person name="Oh Y."/>
            <person name="Young N."/>
            <person name="Fitzgerald M."/>
            <person name="Haas B.J."/>
            <person name="Zeng Q."/>
            <person name="Young S."/>
            <person name="Adiconis X."/>
            <person name="Fan L."/>
            <person name="Levin J.Z."/>
            <person name="Mitchell T.K."/>
            <person name="Okubara P.A."/>
            <person name="Farman M.L."/>
            <person name="Kohn L.M."/>
            <person name="Birren B."/>
            <person name="Ma L.-J."/>
            <person name="Dean R.A."/>
        </authorList>
    </citation>
    <scope>NUCLEOTIDE SEQUENCE</scope>
    <source>
        <strain evidence="3">R3-111a-1</strain>
    </source>
</reference>
<evidence type="ECO:0000313" key="3">
    <source>
        <dbReference type="EnsemblFungi" id="EJT72069"/>
    </source>
</evidence>
<feature type="region of interest" description="Disordered" evidence="1">
    <location>
        <begin position="1"/>
        <end position="25"/>
    </location>
</feature>
<evidence type="ECO:0000256" key="1">
    <source>
        <dbReference type="SAM" id="MobiDB-lite"/>
    </source>
</evidence>
<dbReference type="EMBL" id="GL385400">
    <property type="protein sequence ID" value="EJT72069.1"/>
    <property type="molecule type" value="Genomic_DNA"/>
</dbReference>
<reference evidence="2" key="3">
    <citation type="submission" date="2010-09" db="EMBL/GenBank/DDBJ databases">
        <title>Annotation of Gaeumannomyces graminis var. tritici R3-111a-1.</title>
        <authorList>
            <consortium name="The Broad Institute Genome Sequencing Platform"/>
            <person name="Ma L.-J."/>
            <person name="Dead R."/>
            <person name="Young S.K."/>
            <person name="Zeng Q."/>
            <person name="Gargeya S."/>
            <person name="Fitzgerald M."/>
            <person name="Haas B."/>
            <person name="Abouelleil A."/>
            <person name="Alvarado L."/>
            <person name="Arachchi H.M."/>
            <person name="Berlin A."/>
            <person name="Brown A."/>
            <person name="Chapman S.B."/>
            <person name="Chen Z."/>
            <person name="Dunbar C."/>
            <person name="Freedman E."/>
            <person name="Gearin G."/>
            <person name="Gellesch M."/>
            <person name="Goldberg J."/>
            <person name="Griggs A."/>
            <person name="Gujja S."/>
            <person name="Heiman D."/>
            <person name="Howarth C."/>
            <person name="Larson L."/>
            <person name="Lui A."/>
            <person name="MacDonald P.J.P."/>
            <person name="Mehta T."/>
            <person name="Montmayeur A."/>
            <person name="Murphy C."/>
            <person name="Neiman D."/>
            <person name="Pearson M."/>
            <person name="Priest M."/>
            <person name="Roberts A."/>
            <person name="Saif S."/>
            <person name="Shea T."/>
            <person name="Shenoy N."/>
            <person name="Sisk P."/>
            <person name="Stolte C."/>
            <person name="Sykes S."/>
            <person name="Yandava C."/>
            <person name="Wortman J."/>
            <person name="Nusbaum C."/>
            <person name="Birren B."/>
        </authorList>
    </citation>
    <scope>NUCLEOTIDE SEQUENCE</scope>
    <source>
        <strain evidence="2">R3-111a-1</strain>
    </source>
</reference>
<dbReference type="GeneID" id="20351775"/>